<evidence type="ECO:0000313" key="1">
    <source>
        <dbReference type="EMBL" id="EXC16176.1"/>
    </source>
</evidence>
<gene>
    <name evidence="1" type="ORF">L484_024344</name>
</gene>
<dbReference type="AlphaFoldDB" id="W9RX36"/>
<dbReference type="PANTHER" id="PTHR48045:SF39">
    <property type="entry name" value="UDP-GLYCOSYLTRANSFERASE 86A1-LIKE"/>
    <property type="match status" value="1"/>
</dbReference>
<dbReference type="GO" id="GO:0016740">
    <property type="term" value="F:transferase activity"/>
    <property type="evidence" value="ECO:0007669"/>
    <property type="project" value="UniProtKB-KW"/>
</dbReference>
<dbReference type="EMBL" id="KE345789">
    <property type="protein sequence ID" value="EXC16176.1"/>
    <property type="molecule type" value="Genomic_DNA"/>
</dbReference>
<organism evidence="1 2">
    <name type="scientific">Morus notabilis</name>
    <dbReference type="NCBI Taxonomy" id="981085"/>
    <lineage>
        <taxon>Eukaryota</taxon>
        <taxon>Viridiplantae</taxon>
        <taxon>Streptophyta</taxon>
        <taxon>Embryophyta</taxon>
        <taxon>Tracheophyta</taxon>
        <taxon>Spermatophyta</taxon>
        <taxon>Magnoliopsida</taxon>
        <taxon>eudicotyledons</taxon>
        <taxon>Gunneridae</taxon>
        <taxon>Pentapetalae</taxon>
        <taxon>rosids</taxon>
        <taxon>fabids</taxon>
        <taxon>Rosales</taxon>
        <taxon>Moraceae</taxon>
        <taxon>Moreae</taxon>
        <taxon>Morus</taxon>
    </lineage>
</organism>
<dbReference type="Proteomes" id="UP000030645">
    <property type="component" value="Unassembled WGS sequence"/>
</dbReference>
<dbReference type="Gene3D" id="3.40.50.2000">
    <property type="entry name" value="Glycogen Phosphorylase B"/>
    <property type="match status" value="4"/>
</dbReference>
<evidence type="ECO:0000313" key="2">
    <source>
        <dbReference type="Proteomes" id="UP000030645"/>
    </source>
</evidence>
<dbReference type="SUPFAM" id="SSF53756">
    <property type="entry name" value="UDP-Glycosyltransferase/glycogen phosphorylase"/>
    <property type="match status" value="1"/>
</dbReference>
<sequence length="259" mass="28713">MLVVKSVFSFFGVKFIGLLKSVIKSNREDIIEYVPGVNAIEPKDLPSYLQETDVSNVMHRPTDKAFKDVKRTDFILCNTVEELELDPILALQEKQPFYAIGPVFPSGGPSPTIPNGSTPSLMSDIDEIALGLSLSKVNFIWVLRQAVSYEEPYVLPIGFEEEVKDRGLIVTRTNLIDITNRKLIVGGWKIGVNISDRSSLTRIDVLEKINRLIKGKSSDELKMETMKVRQTLNSALAGNGSSGQNLSVFNANVKAKISR</sequence>
<keyword evidence="1" id="KW-0808">Transferase</keyword>
<dbReference type="PANTHER" id="PTHR48045">
    <property type="entry name" value="UDP-GLYCOSYLTRANSFERASE 72B1"/>
    <property type="match status" value="1"/>
</dbReference>
<reference evidence="2" key="1">
    <citation type="submission" date="2013-01" db="EMBL/GenBank/DDBJ databases">
        <title>Draft Genome Sequence of a Mulberry Tree, Morus notabilis C.K. Schneid.</title>
        <authorList>
            <person name="He N."/>
            <person name="Zhao S."/>
        </authorList>
    </citation>
    <scope>NUCLEOTIDE SEQUENCE</scope>
</reference>
<proteinExistence type="predicted"/>
<keyword evidence="2" id="KW-1185">Reference proteome</keyword>
<protein>
    <submittedName>
        <fullName evidence="1">UDP-glycosyltransferase 86A1</fullName>
    </submittedName>
</protein>
<accession>W9RX36</accession>
<dbReference type="STRING" id="981085.W9RX36"/>
<dbReference type="eggNOG" id="KOG1192">
    <property type="taxonomic scope" value="Eukaryota"/>
</dbReference>
<name>W9RX36_9ROSA</name>